<dbReference type="Pfam" id="PF06078">
    <property type="entry name" value="DUF937"/>
    <property type="match status" value="1"/>
</dbReference>
<dbReference type="InterPro" id="IPR009282">
    <property type="entry name" value="DUF937"/>
</dbReference>
<name>A0A317CJ36_9GAMM</name>
<comment type="caution">
    <text evidence="1">The sequence shown here is derived from an EMBL/GenBank/DDBJ whole genome shotgun (WGS) entry which is preliminary data.</text>
</comment>
<proteinExistence type="predicted"/>
<protein>
    <recommendedName>
        <fullName evidence="3">DUF937 domain-containing protein</fullName>
    </recommendedName>
</protein>
<reference evidence="1 2" key="1">
    <citation type="submission" date="2018-05" db="EMBL/GenBank/DDBJ databases">
        <title>Leucothrix arctica sp. nov., isolated from Arctic seawater.</title>
        <authorList>
            <person name="Choi A."/>
            <person name="Baek K."/>
        </authorList>
    </citation>
    <scope>NUCLEOTIDE SEQUENCE [LARGE SCALE GENOMIC DNA]</scope>
    <source>
        <strain evidence="1 2">IMCC9719</strain>
    </source>
</reference>
<evidence type="ECO:0008006" key="3">
    <source>
        <dbReference type="Google" id="ProtNLM"/>
    </source>
</evidence>
<gene>
    <name evidence="1" type="ORF">DKT75_03910</name>
</gene>
<evidence type="ECO:0000313" key="1">
    <source>
        <dbReference type="EMBL" id="PWQ98287.1"/>
    </source>
</evidence>
<dbReference type="EMBL" id="QGKL01000012">
    <property type="protein sequence ID" value="PWQ98287.1"/>
    <property type="molecule type" value="Genomic_DNA"/>
</dbReference>
<dbReference type="AlphaFoldDB" id="A0A317CJ36"/>
<evidence type="ECO:0000313" key="2">
    <source>
        <dbReference type="Proteomes" id="UP000245506"/>
    </source>
</evidence>
<accession>A0A317CJ36</accession>
<sequence>MGKETSGSVSELARQFGITEEQARGAVASLAPSLARGMQHQTEKSSGLDSLINALGQGDHSKYIDDPGVLGRSETTKDGNSILGHIFGSKEVSRNVATHAAQETGLGSTLLKKMLPVVATMVMGSLGKKLMGGGTTAPARQQSSGILGSLLDSDKDGSIMDDVLGMAFKAAFR</sequence>
<keyword evidence="2" id="KW-1185">Reference proteome</keyword>
<dbReference type="Proteomes" id="UP000245506">
    <property type="component" value="Unassembled WGS sequence"/>
</dbReference>
<organism evidence="1 2">
    <name type="scientific">Leucothrix arctica</name>
    <dbReference type="NCBI Taxonomy" id="1481894"/>
    <lineage>
        <taxon>Bacteria</taxon>
        <taxon>Pseudomonadati</taxon>
        <taxon>Pseudomonadota</taxon>
        <taxon>Gammaproteobacteria</taxon>
        <taxon>Thiotrichales</taxon>
        <taxon>Thiotrichaceae</taxon>
        <taxon>Leucothrix</taxon>
    </lineage>
</organism>